<feature type="non-terminal residue" evidence="1">
    <location>
        <position position="282"/>
    </location>
</feature>
<evidence type="ECO:0000313" key="1">
    <source>
        <dbReference type="EMBL" id="GAH04461.1"/>
    </source>
</evidence>
<dbReference type="EMBL" id="BART01024496">
    <property type="protein sequence ID" value="GAH04461.1"/>
    <property type="molecule type" value="Genomic_DNA"/>
</dbReference>
<organism evidence="1">
    <name type="scientific">marine sediment metagenome</name>
    <dbReference type="NCBI Taxonomy" id="412755"/>
    <lineage>
        <taxon>unclassified sequences</taxon>
        <taxon>metagenomes</taxon>
        <taxon>ecological metagenomes</taxon>
    </lineage>
</organism>
<name>X1C8S8_9ZZZZ</name>
<sequence length="282" mass="32107">MKNQLKGLEKNAAIRKMLELNPEEIEQTIVYLRKSNLIPKDPERFLNGLGRRDKITAFGSEKNFNVTYKMLVGEQYKLAAKIQADIAGKTTIRIPKELNALAAKARTFTKPVNFATAIRGKLSEVEKTALDQTIKVKPAVAKERMAQGLPAGWKVKVEPNWRKRPGWRAEVSHKDKTIYFESKADLKNIEVVNHEIAHILVENKIGYIRSIKDSPILKKYATIVGELGIHRNFVREHLAMDYGDYLTNPSKVSPRLAELFNKYFPKEAKPAKMELNGIDQLQ</sequence>
<accession>X1C8S8</accession>
<dbReference type="AlphaFoldDB" id="X1C8S8"/>
<gene>
    <name evidence="1" type="ORF">S01H4_44223</name>
</gene>
<comment type="caution">
    <text evidence="1">The sequence shown here is derived from an EMBL/GenBank/DDBJ whole genome shotgun (WGS) entry which is preliminary data.</text>
</comment>
<protein>
    <submittedName>
        <fullName evidence="1">Uncharacterized protein</fullName>
    </submittedName>
</protein>
<reference evidence="1" key="1">
    <citation type="journal article" date="2014" name="Front. Microbiol.">
        <title>High frequency of phylogenetically diverse reductive dehalogenase-homologous genes in deep subseafloor sedimentary metagenomes.</title>
        <authorList>
            <person name="Kawai M."/>
            <person name="Futagami T."/>
            <person name="Toyoda A."/>
            <person name="Takaki Y."/>
            <person name="Nishi S."/>
            <person name="Hori S."/>
            <person name="Arai W."/>
            <person name="Tsubouchi T."/>
            <person name="Morono Y."/>
            <person name="Uchiyama I."/>
            <person name="Ito T."/>
            <person name="Fujiyama A."/>
            <person name="Inagaki F."/>
            <person name="Takami H."/>
        </authorList>
    </citation>
    <scope>NUCLEOTIDE SEQUENCE</scope>
    <source>
        <strain evidence="1">Expedition CK06-06</strain>
    </source>
</reference>
<proteinExistence type="predicted"/>